<keyword evidence="1" id="KW-0732">Signal</keyword>
<gene>
    <name evidence="2" type="ORF">MPIPNATIZW_LOCUS2779</name>
</gene>
<evidence type="ECO:0000313" key="2">
    <source>
        <dbReference type="EMBL" id="CAK6434473.1"/>
    </source>
</evidence>
<accession>A0ABN9Z9H2</accession>
<sequence length="106" mass="12514">MVLLFLGYAFLFLFSPLCFCCPKIVTVTIHFGRWSDQIGYIPCEGMSYFPPNNSYFVDVSLAFRIKGKLHGWELFLKDKTEVQLREFYSWLFSKSVWKNGHVKKQK</sequence>
<dbReference type="Proteomes" id="UP001314169">
    <property type="component" value="Chromosome 11"/>
</dbReference>
<evidence type="ECO:0000313" key="3">
    <source>
        <dbReference type="Proteomes" id="UP001314169"/>
    </source>
</evidence>
<feature type="signal peptide" evidence="1">
    <location>
        <begin position="1"/>
        <end position="20"/>
    </location>
</feature>
<dbReference type="EMBL" id="OY882868">
    <property type="protein sequence ID" value="CAK6434473.1"/>
    <property type="molecule type" value="Genomic_DNA"/>
</dbReference>
<feature type="chain" id="PRO_5047356552" description="Secreted protein" evidence="1">
    <location>
        <begin position="21"/>
        <end position="106"/>
    </location>
</feature>
<name>A0ABN9Z9H2_PIPNA</name>
<reference evidence="2" key="1">
    <citation type="submission" date="2023-12" db="EMBL/GenBank/DDBJ databases">
        <authorList>
            <person name="Brown T."/>
        </authorList>
    </citation>
    <scope>NUCLEOTIDE SEQUENCE</scope>
</reference>
<evidence type="ECO:0000256" key="1">
    <source>
        <dbReference type="SAM" id="SignalP"/>
    </source>
</evidence>
<evidence type="ECO:0008006" key="4">
    <source>
        <dbReference type="Google" id="ProtNLM"/>
    </source>
</evidence>
<organism evidence="2 3">
    <name type="scientific">Pipistrellus nathusii</name>
    <name type="common">Nathusius' pipistrelle</name>
    <dbReference type="NCBI Taxonomy" id="59473"/>
    <lineage>
        <taxon>Eukaryota</taxon>
        <taxon>Metazoa</taxon>
        <taxon>Chordata</taxon>
        <taxon>Craniata</taxon>
        <taxon>Vertebrata</taxon>
        <taxon>Euteleostomi</taxon>
        <taxon>Mammalia</taxon>
        <taxon>Eutheria</taxon>
        <taxon>Laurasiatheria</taxon>
        <taxon>Chiroptera</taxon>
        <taxon>Yangochiroptera</taxon>
        <taxon>Vespertilionidae</taxon>
        <taxon>Pipistrellus</taxon>
    </lineage>
</organism>
<proteinExistence type="predicted"/>
<keyword evidence="3" id="KW-1185">Reference proteome</keyword>
<protein>
    <recommendedName>
        <fullName evidence="4">Secreted protein</fullName>
    </recommendedName>
</protein>